<feature type="region of interest" description="Domain I, interacts with DnaA modulators" evidence="8">
    <location>
        <begin position="1"/>
        <end position="95"/>
    </location>
</feature>
<dbReference type="Pfam" id="PF08299">
    <property type="entry name" value="Bac_DnaA_C"/>
    <property type="match status" value="1"/>
</dbReference>
<dbReference type="NCBIfam" id="TIGR00362">
    <property type="entry name" value="DnaA"/>
    <property type="match status" value="1"/>
</dbReference>
<evidence type="ECO:0000256" key="2">
    <source>
        <dbReference type="ARBA" id="ARBA00022490"/>
    </source>
</evidence>
<evidence type="ECO:0000313" key="15">
    <source>
        <dbReference type="Proteomes" id="UP000611796"/>
    </source>
</evidence>
<feature type="binding site" evidence="8">
    <location>
        <position position="152"/>
    </location>
    <ligand>
        <name>ATP</name>
        <dbReference type="ChEBI" id="CHEBI:30616"/>
    </ligand>
</feature>
<feature type="domain" description="Chromosomal replication initiator DnaA C-terminal" evidence="13">
    <location>
        <begin position="350"/>
        <end position="419"/>
    </location>
</feature>
<dbReference type="Gene3D" id="1.10.8.60">
    <property type="match status" value="1"/>
</dbReference>
<comment type="caution">
    <text evidence="14">The sequence shown here is derived from an EMBL/GenBank/DDBJ whole genome shotgun (WGS) entry which is preliminary data.</text>
</comment>
<dbReference type="InterPro" id="IPR001957">
    <property type="entry name" value="Chromosome_initiator_DnaA"/>
</dbReference>
<comment type="subcellular location">
    <subcellularLocation>
        <location evidence="8">Cytoplasm</location>
    </subcellularLocation>
</comment>
<keyword evidence="5 8" id="KW-0067">ATP-binding</keyword>
<keyword evidence="15" id="KW-1185">Reference proteome</keyword>
<dbReference type="PANTHER" id="PTHR30050:SF2">
    <property type="entry name" value="CHROMOSOMAL REPLICATION INITIATOR PROTEIN DNAA"/>
    <property type="match status" value="1"/>
</dbReference>
<dbReference type="PROSITE" id="PS01008">
    <property type="entry name" value="DNAA"/>
    <property type="match status" value="1"/>
</dbReference>
<evidence type="ECO:0000256" key="11">
    <source>
        <dbReference type="RuleBase" id="RU004227"/>
    </source>
</evidence>
<name>A0ABR7K684_9FIRM</name>
<dbReference type="Pfam" id="PF11638">
    <property type="entry name" value="DnaA_N"/>
    <property type="match status" value="1"/>
</dbReference>
<keyword evidence="2 8" id="KW-0963">Cytoplasm</keyword>
<dbReference type="NCBIfam" id="NF010686">
    <property type="entry name" value="PRK14086.1"/>
    <property type="match status" value="1"/>
</dbReference>
<dbReference type="InterPro" id="IPR020591">
    <property type="entry name" value="Chromosome_initiator_DnaA-like"/>
</dbReference>
<dbReference type="SMART" id="SM00382">
    <property type="entry name" value="AAA"/>
    <property type="match status" value="1"/>
</dbReference>
<accession>A0ABR7K684</accession>
<evidence type="ECO:0000256" key="8">
    <source>
        <dbReference type="HAMAP-Rule" id="MF_00377"/>
    </source>
</evidence>
<feature type="region of interest" description="Domain III, AAA+ region" evidence="8">
    <location>
        <begin position="105"/>
        <end position="321"/>
    </location>
</feature>
<organism evidence="14 15">
    <name type="scientific">Paeniclostridium hominis</name>
    <dbReference type="NCBI Taxonomy" id="2764329"/>
    <lineage>
        <taxon>Bacteria</taxon>
        <taxon>Bacillati</taxon>
        <taxon>Bacillota</taxon>
        <taxon>Clostridia</taxon>
        <taxon>Peptostreptococcales</taxon>
        <taxon>Peptostreptococcaceae</taxon>
        <taxon>Paeniclostridium</taxon>
    </lineage>
</organism>
<proteinExistence type="inferred from homology"/>
<dbReference type="SUPFAM" id="SSF52540">
    <property type="entry name" value="P-loop containing nucleoside triphosphate hydrolases"/>
    <property type="match status" value="1"/>
</dbReference>
<comment type="domain">
    <text evidence="8">Domain I is involved in oligomerization and binding regulators, domain II is flexibile and of varying length in different bacteria, domain III forms the AAA+ region, while domain IV binds dsDNA.</text>
</comment>
<dbReference type="InterPro" id="IPR038454">
    <property type="entry name" value="DnaA_N_sf"/>
</dbReference>
<dbReference type="SMART" id="SM00760">
    <property type="entry name" value="Bac_DnaA_C"/>
    <property type="match status" value="1"/>
</dbReference>
<dbReference type="Gene3D" id="1.10.1750.10">
    <property type="match status" value="1"/>
</dbReference>
<comment type="caution">
    <text evidence="8">Lacks conserved residue(s) required for the propagation of feature annotation.</text>
</comment>
<dbReference type="InterPro" id="IPR024633">
    <property type="entry name" value="DnaA_N_dom"/>
</dbReference>
<keyword evidence="6 8" id="KW-0446">Lipid-binding</keyword>
<dbReference type="Proteomes" id="UP000611796">
    <property type="component" value="Unassembled WGS sequence"/>
</dbReference>
<dbReference type="SUPFAM" id="SSF48295">
    <property type="entry name" value="TrpR-like"/>
    <property type="match status" value="1"/>
</dbReference>
<evidence type="ECO:0000313" key="14">
    <source>
        <dbReference type="EMBL" id="MBC6004616.1"/>
    </source>
</evidence>
<dbReference type="InterPro" id="IPR003593">
    <property type="entry name" value="AAA+_ATPase"/>
</dbReference>
<dbReference type="Gene3D" id="3.40.50.300">
    <property type="entry name" value="P-loop containing nucleotide triphosphate hydrolases"/>
    <property type="match status" value="1"/>
</dbReference>
<dbReference type="PRINTS" id="PR00051">
    <property type="entry name" value="DNAA"/>
</dbReference>
<dbReference type="RefSeq" id="WP_147547666.1">
    <property type="nucleotide sequence ID" value="NZ_JACRWD010000006.1"/>
</dbReference>
<evidence type="ECO:0000259" key="13">
    <source>
        <dbReference type="SMART" id="SM00760"/>
    </source>
</evidence>
<keyword evidence="3 8" id="KW-0235">DNA replication</keyword>
<comment type="similarity">
    <text evidence="1 8 11">Belongs to the DnaA family.</text>
</comment>
<evidence type="ECO:0000256" key="9">
    <source>
        <dbReference type="NCBIfam" id="TIGR00362"/>
    </source>
</evidence>
<keyword evidence="4 8" id="KW-0547">Nucleotide-binding</keyword>
<dbReference type="InterPro" id="IPR013317">
    <property type="entry name" value="DnaA_dom"/>
</dbReference>
<dbReference type="CDD" id="cd06571">
    <property type="entry name" value="Bac_DnaA_C"/>
    <property type="match status" value="1"/>
</dbReference>
<comment type="function">
    <text evidence="8 10">Plays an essential role in the initiation and regulation of chromosomal replication. ATP-DnaA binds to the origin of replication (oriC) to initiate formation of the DNA replication initiation complex once per cell cycle. Binds the DnaA box (a 9 base pair repeat at the origin) and separates the double-stranded (ds)DNA. Forms a right-handed helical filament on oriC DNA; dsDNA binds to the exterior of the filament while single-stranded (ss)DNA is stabiized in the filament's interior. The ATP-DnaA-oriC complex binds and stabilizes one strand of the AT-rich DNA unwinding element (DUE), permitting loading of DNA polymerase. After initiation quickly degrades to an ADP-DnaA complex that is not apt for DNA replication. Binds acidic phospholipids.</text>
</comment>
<evidence type="ECO:0000259" key="12">
    <source>
        <dbReference type="SMART" id="SM00382"/>
    </source>
</evidence>
<feature type="binding site" evidence="8">
    <location>
        <position position="149"/>
    </location>
    <ligand>
        <name>ATP</name>
        <dbReference type="ChEBI" id="CHEBI:30616"/>
    </ligand>
</feature>
<feature type="binding site" evidence="8">
    <location>
        <position position="153"/>
    </location>
    <ligand>
        <name>ATP</name>
        <dbReference type="ChEBI" id="CHEBI:30616"/>
    </ligand>
</feature>
<dbReference type="Pfam" id="PF00308">
    <property type="entry name" value="Bac_DnaA"/>
    <property type="match status" value="1"/>
</dbReference>
<evidence type="ECO:0000256" key="3">
    <source>
        <dbReference type="ARBA" id="ARBA00022705"/>
    </source>
</evidence>
<evidence type="ECO:0000256" key="6">
    <source>
        <dbReference type="ARBA" id="ARBA00023121"/>
    </source>
</evidence>
<dbReference type="CDD" id="cd00009">
    <property type="entry name" value="AAA"/>
    <property type="match status" value="1"/>
</dbReference>
<reference evidence="14 15" key="1">
    <citation type="submission" date="2020-08" db="EMBL/GenBank/DDBJ databases">
        <authorList>
            <person name="Liu C."/>
            <person name="Sun Q."/>
        </authorList>
    </citation>
    <scope>NUCLEOTIDE SEQUENCE [LARGE SCALE GENOMIC DNA]</scope>
    <source>
        <strain evidence="14 15">NSJ-45</strain>
    </source>
</reference>
<dbReference type="InterPro" id="IPR027417">
    <property type="entry name" value="P-loop_NTPase"/>
</dbReference>
<comment type="subunit">
    <text evidence="8">Oligomerizes as a right-handed, spiral filament on DNA at oriC.</text>
</comment>
<dbReference type="EMBL" id="JACRWD010000006">
    <property type="protein sequence ID" value="MBC6004616.1"/>
    <property type="molecule type" value="Genomic_DNA"/>
</dbReference>
<dbReference type="InterPro" id="IPR010921">
    <property type="entry name" value="Trp_repressor/repl_initiator"/>
</dbReference>
<evidence type="ECO:0000256" key="10">
    <source>
        <dbReference type="RuleBase" id="RU000577"/>
    </source>
</evidence>
<feature type="binding site" evidence="8">
    <location>
        <position position="151"/>
    </location>
    <ligand>
        <name>ATP</name>
        <dbReference type="ChEBI" id="CHEBI:30616"/>
    </ligand>
</feature>
<evidence type="ECO:0000256" key="1">
    <source>
        <dbReference type="ARBA" id="ARBA00006583"/>
    </source>
</evidence>
<feature type="region of interest" description="Domain IV, binds dsDNA" evidence="8">
    <location>
        <begin position="322"/>
        <end position="442"/>
    </location>
</feature>
<dbReference type="InterPro" id="IPR018312">
    <property type="entry name" value="Chromosome_initiator_DnaA_CS"/>
</dbReference>
<protein>
    <recommendedName>
        <fullName evidence="8 9">Chromosomal replication initiator protein DnaA</fullName>
    </recommendedName>
</protein>
<dbReference type="Gene3D" id="3.30.300.180">
    <property type="match status" value="1"/>
</dbReference>
<gene>
    <name evidence="8 14" type="primary">dnaA</name>
    <name evidence="14" type="ORF">H8891_12535</name>
</gene>
<keyword evidence="7 8" id="KW-0238">DNA-binding</keyword>
<evidence type="ECO:0000256" key="4">
    <source>
        <dbReference type="ARBA" id="ARBA00022741"/>
    </source>
</evidence>
<evidence type="ECO:0000256" key="5">
    <source>
        <dbReference type="ARBA" id="ARBA00022840"/>
    </source>
</evidence>
<dbReference type="InterPro" id="IPR013159">
    <property type="entry name" value="DnaA_C"/>
</dbReference>
<sequence length="442" mass="50765">MDIVSLWDKTLQLIKGELSPPSFNAFFKQIKPLQIQSNTLILLVPNDFTKGILEDRYLNLIESSVNQLSLKKYNIQFVLSENEVKGLDKDHNIEEDNKSKKNYPNLNPKYTFDTFVIGNSNRFAHAACVAVAEAPARAYNPLFLYGGVGLGKTHLMHAIGHHIMEQKKDPKVVYVSSEKFTNELINSIKDDRNEEFRNKYRNVDVLLIDDIQFIAGKERTQEEFFHTFNSLHEANKQIIISSDRPPKEIPTLEDRLRSRFEMGLITDIQAPDFETRMAILRKKAQMENIDVPNEVTVYIAKNIKSNIRELEGALTRVVAYSSLTNRTISFELASEALKDIITTSKHEEITVNRIKEKVSSVFSVKMEDFNSKKRTRSISYPRQVAMYLSRELTDLSLPKIGEEFGGRDHTTVIHAHDKITKDIENNEDFKEKVNKIILDLKG</sequence>
<dbReference type="PANTHER" id="PTHR30050">
    <property type="entry name" value="CHROMOSOMAL REPLICATION INITIATOR PROTEIN DNAA"/>
    <property type="match status" value="1"/>
</dbReference>
<feature type="domain" description="AAA+ ATPase" evidence="12">
    <location>
        <begin position="138"/>
        <end position="266"/>
    </location>
</feature>
<dbReference type="HAMAP" id="MF_00377">
    <property type="entry name" value="DnaA_bact"/>
    <property type="match status" value="1"/>
</dbReference>
<evidence type="ECO:0000256" key="7">
    <source>
        <dbReference type="ARBA" id="ARBA00023125"/>
    </source>
</evidence>